<dbReference type="PROSITE" id="PS51471">
    <property type="entry name" value="FE2OG_OXY"/>
    <property type="match status" value="1"/>
</dbReference>
<evidence type="ECO:0000256" key="2">
    <source>
        <dbReference type="ARBA" id="ARBA00001961"/>
    </source>
</evidence>
<keyword evidence="6" id="KW-0611">Plant defense</keyword>
<evidence type="ECO:0000313" key="15">
    <source>
        <dbReference type="EMBL" id="KAK7395105.1"/>
    </source>
</evidence>
<comment type="cofactor">
    <cofactor evidence="2">
        <name>L-ascorbate</name>
        <dbReference type="ChEBI" id="CHEBI:38290"/>
    </cofactor>
</comment>
<keyword evidence="4 12" id="KW-0479">Metal-binding</keyword>
<dbReference type="GO" id="GO:0120091">
    <property type="term" value="F:jasmonic acid hydrolase"/>
    <property type="evidence" value="ECO:0007669"/>
    <property type="project" value="UniProtKB-ARBA"/>
</dbReference>
<dbReference type="SUPFAM" id="SSF51197">
    <property type="entry name" value="Clavaminate synthase-like"/>
    <property type="match status" value="1"/>
</dbReference>
<evidence type="ECO:0000256" key="8">
    <source>
        <dbReference type="ARBA" id="ARBA00022964"/>
    </source>
</evidence>
<dbReference type="GO" id="GO:0046872">
    <property type="term" value="F:metal ion binding"/>
    <property type="evidence" value="ECO:0007669"/>
    <property type="project" value="UniProtKB-KW"/>
</dbReference>
<dbReference type="GO" id="GO:2000022">
    <property type="term" value="P:regulation of jasmonic acid mediated signaling pathway"/>
    <property type="evidence" value="ECO:0007669"/>
    <property type="project" value="UniProtKB-ARBA"/>
</dbReference>
<gene>
    <name evidence="15" type="ORF">VNO78_15647</name>
</gene>
<organism evidence="15 16">
    <name type="scientific">Psophocarpus tetragonolobus</name>
    <name type="common">Winged bean</name>
    <name type="synonym">Dolichos tetragonolobus</name>
    <dbReference type="NCBI Taxonomy" id="3891"/>
    <lineage>
        <taxon>Eukaryota</taxon>
        <taxon>Viridiplantae</taxon>
        <taxon>Streptophyta</taxon>
        <taxon>Embryophyta</taxon>
        <taxon>Tracheophyta</taxon>
        <taxon>Spermatophyta</taxon>
        <taxon>Magnoliopsida</taxon>
        <taxon>eudicotyledons</taxon>
        <taxon>Gunneridae</taxon>
        <taxon>Pentapetalae</taxon>
        <taxon>rosids</taxon>
        <taxon>fabids</taxon>
        <taxon>Fabales</taxon>
        <taxon>Fabaceae</taxon>
        <taxon>Papilionoideae</taxon>
        <taxon>50 kb inversion clade</taxon>
        <taxon>NPAAA clade</taxon>
        <taxon>indigoferoid/millettioid clade</taxon>
        <taxon>Phaseoleae</taxon>
        <taxon>Psophocarpus</taxon>
    </lineage>
</organism>
<comment type="catalytic activity">
    <reaction evidence="11">
        <text>jasmonate + 2-oxoglutarate + O2 = (1R,2R)-12-hydroxyjasmonate + succinate + CO2</text>
        <dbReference type="Rhea" id="RHEA:67144"/>
        <dbReference type="ChEBI" id="CHEBI:15379"/>
        <dbReference type="ChEBI" id="CHEBI:16526"/>
        <dbReference type="ChEBI" id="CHEBI:16810"/>
        <dbReference type="ChEBI" id="CHEBI:30031"/>
        <dbReference type="ChEBI" id="CHEBI:58431"/>
        <dbReference type="ChEBI" id="CHEBI:132022"/>
    </reaction>
    <physiologicalReaction direction="left-to-right" evidence="11">
        <dbReference type="Rhea" id="RHEA:67145"/>
    </physiologicalReaction>
</comment>
<dbReference type="InterPro" id="IPR050295">
    <property type="entry name" value="Plant_2OG-oxidoreductases"/>
</dbReference>
<evidence type="ECO:0000256" key="7">
    <source>
        <dbReference type="ARBA" id="ARBA00022896"/>
    </source>
</evidence>
<dbReference type="InterPro" id="IPR044861">
    <property type="entry name" value="IPNS-like_FE2OG_OXY"/>
</dbReference>
<sequence>MWGRTVPILAKKTKAYGCSRAQNHDSTDNSIEPTHEVDLHIDSAALPLTHIILCRQNQPNSLQNTKQKTMATCQAWPEPVVRVQSLAESGLSSIPSRYIRPQSQRPSNTTSFVTPKPSQTDYDNAYVHDHDHLNIPVIDLEHLFSKDQVLREKVFQQVSVVCKEWGFFQVVNHGVSHELMKSARELWREFFNQPLEMKEEYANSPTTYEGYGSRLGVQKGATLDWSDYFFLHYMPPSLRNQAKWPAFPPSLRKVIAEYGEGVVKLGGRILKMMSTNLGLKEDYLLNAFGGEGEIGACLRVNFYPKCPQPDLTLGLSPHSDPGGMTILLPDDFVSGLQVRRGDEWITVKPHPNAFIVNIGDQIQVLSNAIYKSVEHRVIVNSNQDRVSLALFYNPRSDLLIEPAKELVTKERPALYSPMTYDEYRLYIRLNGPCGKAQVESLASQT</sequence>
<dbReference type="Proteomes" id="UP001386955">
    <property type="component" value="Unassembled WGS sequence"/>
</dbReference>
<evidence type="ECO:0000256" key="9">
    <source>
        <dbReference type="ARBA" id="ARBA00023002"/>
    </source>
</evidence>
<evidence type="ECO:0000256" key="13">
    <source>
        <dbReference type="SAM" id="MobiDB-lite"/>
    </source>
</evidence>
<keyword evidence="8" id="KW-0223">Dioxygenase</keyword>
<evidence type="ECO:0000256" key="4">
    <source>
        <dbReference type="ARBA" id="ARBA00022723"/>
    </source>
</evidence>
<evidence type="ECO:0000256" key="12">
    <source>
        <dbReference type="RuleBase" id="RU003682"/>
    </source>
</evidence>
<dbReference type="GO" id="GO:1900366">
    <property type="term" value="P:negative regulation of defense response to insect"/>
    <property type="evidence" value="ECO:0007669"/>
    <property type="project" value="UniProtKB-ARBA"/>
</dbReference>
<dbReference type="AlphaFoldDB" id="A0AAN9SFD2"/>
<keyword evidence="9 12" id="KW-0560">Oxidoreductase</keyword>
<name>A0AAN9SFD2_PSOTE</name>
<proteinExistence type="inferred from homology"/>
<protein>
    <recommendedName>
        <fullName evidence="14">Fe2OG dioxygenase domain-containing protein</fullName>
    </recommendedName>
</protein>
<keyword evidence="10 12" id="KW-0408">Iron</keyword>
<dbReference type="InterPro" id="IPR005123">
    <property type="entry name" value="Oxoglu/Fe-dep_dioxygenase_dom"/>
</dbReference>
<dbReference type="Gene3D" id="2.60.120.330">
    <property type="entry name" value="B-lactam Antibiotic, Isopenicillin N Synthase, Chain"/>
    <property type="match status" value="1"/>
</dbReference>
<comment type="caution">
    <text evidence="15">The sequence shown here is derived from an EMBL/GenBank/DDBJ whole genome shotgun (WGS) entry which is preliminary data.</text>
</comment>
<dbReference type="InterPro" id="IPR026992">
    <property type="entry name" value="DIOX_N"/>
</dbReference>
<reference evidence="15 16" key="1">
    <citation type="submission" date="2024-01" db="EMBL/GenBank/DDBJ databases">
        <title>The genomes of 5 underutilized Papilionoideae crops provide insights into root nodulation and disease resistanc.</title>
        <authorList>
            <person name="Jiang F."/>
        </authorList>
    </citation>
    <scope>NUCLEOTIDE SEQUENCE [LARGE SCALE GENOMIC DNA]</scope>
    <source>
        <strain evidence="15">DUOXIRENSHENG_FW03</strain>
        <tissue evidence="15">Leaves</tissue>
    </source>
</reference>
<dbReference type="PANTHER" id="PTHR47991">
    <property type="entry name" value="OXOGLUTARATE/IRON-DEPENDENT DIOXYGENASE"/>
    <property type="match status" value="1"/>
</dbReference>
<evidence type="ECO:0000256" key="3">
    <source>
        <dbReference type="ARBA" id="ARBA00008056"/>
    </source>
</evidence>
<keyword evidence="7" id="KW-0847">Vitamin C</keyword>
<dbReference type="GO" id="GO:0006952">
    <property type="term" value="P:defense response"/>
    <property type="evidence" value="ECO:0007669"/>
    <property type="project" value="UniProtKB-KW"/>
</dbReference>
<evidence type="ECO:0000256" key="1">
    <source>
        <dbReference type="ARBA" id="ARBA00001954"/>
    </source>
</evidence>
<comment type="cofactor">
    <cofactor evidence="1">
        <name>Fe(2+)</name>
        <dbReference type="ChEBI" id="CHEBI:29033"/>
    </cofactor>
</comment>
<keyword evidence="16" id="KW-1185">Reference proteome</keyword>
<evidence type="ECO:0000256" key="5">
    <source>
        <dbReference type="ARBA" id="ARBA00022819"/>
    </source>
</evidence>
<dbReference type="GO" id="GO:0031418">
    <property type="term" value="F:L-ascorbic acid binding"/>
    <property type="evidence" value="ECO:0007669"/>
    <property type="project" value="UniProtKB-KW"/>
</dbReference>
<dbReference type="InterPro" id="IPR027443">
    <property type="entry name" value="IPNS-like_sf"/>
</dbReference>
<feature type="region of interest" description="Disordered" evidence="13">
    <location>
        <begin position="97"/>
        <end position="120"/>
    </location>
</feature>
<keyword evidence="5" id="KW-1184">Jasmonic acid signaling pathway</keyword>
<evidence type="ECO:0000259" key="14">
    <source>
        <dbReference type="PROSITE" id="PS51471"/>
    </source>
</evidence>
<evidence type="ECO:0000256" key="6">
    <source>
        <dbReference type="ARBA" id="ARBA00022821"/>
    </source>
</evidence>
<dbReference type="Pfam" id="PF14226">
    <property type="entry name" value="DIOX_N"/>
    <property type="match status" value="1"/>
</dbReference>
<dbReference type="Pfam" id="PF03171">
    <property type="entry name" value="2OG-FeII_Oxy"/>
    <property type="match status" value="1"/>
</dbReference>
<evidence type="ECO:0000256" key="10">
    <source>
        <dbReference type="ARBA" id="ARBA00023004"/>
    </source>
</evidence>
<evidence type="ECO:0000256" key="11">
    <source>
        <dbReference type="ARBA" id="ARBA00052139"/>
    </source>
</evidence>
<dbReference type="EMBL" id="JAYMYS010000004">
    <property type="protein sequence ID" value="KAK7395105.1"/>
    <property type="molecule type" value="Genomic_DNA"/>
</dbReference>
<accession>A0AAN9SFD2</accession>
<dbReference type="GO" id="GO:1900150">
    <property type="term" value="P:regulation of defense response to fungus"/>
    <property type="evidence" value="ECO:0007669"/>
    <property type="project" value="UniProtKB-ARBA"/>
</dbReference>
<dbReference type="FunFam" id="2.60.120.330:FF:000008">
    <property type="entry name" value="Jasmonate-regulated gene 21"/>
    <property type="match status" value="1"/>
</dbReference>
<feature type="domain" description="Fe2OG dioxygenase" evidence="14">
    <location>
        <begin position="293"/>
        <end position="394"/>
    </location>
</feature>
<dbReference type="GO" id="GO:0051213">
    <property type="term" value="F:dioxygenase activity"/>
    <property type="evidence" value="ECO:0007669"/>
    <property type="project" value="UniProtKB-KW"/>
</dbReference>
<comment type="similarity">
    <text evidence="3 12">Belongs to the iron/ascorbate-dependent oxidoreductase family.</text>
</comment>
<evidence type="ECO:0000313" key="16">
    <source>
        <dbReference type="Proteomes" id="UP001386955"/>
    </source>
</evidence>